<keyword evidence="3" id="KW-1185">Reference proteome</keyword>
<dbReference type="RefSeq" id="WP_119901627.1">
    <property type="nucleotide sequence ID" value="NZ_QYZP01000001.1"/>
</dbReference>
<keyword evidence="1" id="KW-0812">Transmembrane</keyword>
<feature type="transmembrane region" description="Helical" evidence="1">
    <location>
        <begin position="284"/>
        <end position="304"/>
    </location>
</feature>
<sequence length="324" mass="32675">MTTVPGPRLRPLLSIVLGLGFLLAGCGMPAEAGRYSVTVITQQHHVVEGGQVLFGDTVVLGGTVVLAEGAENRGPVTVLAGEARISGEVNGDLTVLGGDAILTETAEVSGDVTATDGALTLDAGAVIGGSTTDQPSPVTALESSRQPLAPAERVLRFVIVMMVMAGFAWLVAHLAPRPLRRTASAATGFPLTSGALGALVLISALPLVVSMVFTLFLIPVAGVVLIGFGLTLAYGLLAVGCTLGARIARHLGCSLSAPWAAALGTAGLVACLQIIGLIPFLGVAVTGIVIVVSIGAVFLTGFGIRGYNPPDDELEQGSPRGVSS</sequence>
<comment type="caution">
    <text evidence="2">The sequence shown here is derived from an EMBL/GenBank/DDBJ whole genome shotgun (WGS) entry which is preliminary data.</text>
</comment>
<dbReference type="AlphaFoldDB" id="A0A3A4F7W2"/>
<name>A0A3A4F7W2_9MICC</name>
<reference evidence="2 3" key="1">
    <citation type="submission" date="2018-09" db="EMBL/GenBank/DDBJ databases">
        <title>Nesterenkonia natronophila sp. nov., an alkaliphilic actinobacteriume isolated from a soda lake, and emended description of the genus Nesterenkonia.</title>
        <authorList>
            <person name="Menes R.J."/>
            <person name="Iriarte A."/>
        </authorList>
    </citation>
    <scope>NUCLEOTIDE SEQUENCE [LARGE SCALE GENOMIC DNA]</scope>
    <source>
        <strain evidence="2 3">M8</strain>
    </source>
</reference>
<accession>A0A3A4F7W2</accession>
<feature type="transmembrane region" description="Helical" evidence="1">
    <location>
        <begin position="196"/>
        <end position="218"/>
    </location>
</feature>
<dbReference type="EMBL" id="QYZP01000001">
    <property type="protein sequence ID" value="RJN32580.1"/>
    <property type="molecule type" value="Genomic_DNA"/>
</dbReference>
<feature type="transmembrane region" description="Helical" evidence="1">
    <location>
        <begin position="257"/>
        <end position="278"/>
    </location>
</feature>
<gene>
    <name evidence="2" type="ORF">D3250_01700</name>
</gene>
<proteinExistence type="predicted"/>
<dbReference type="Proteomes" id="UP000266615">
    <property type="component" value="Unassembled WGS sequence"/>
</dbReference>
<dbReference type="OrthoDB" id="151039at2"/>
<organism evidence="2 3">
    <name type="scientific">Nesterenkonia natronophila</name>
    <dbReference type="NCBI Taxonomy" id="2174932"/>
    <lineage>
        <taxon>Bacteria</taxon>
        <taxon>Bacillati</taxon>
        <taxon>Actinomycetota</taxon>
        <taxon>Actinomycetes</taxon>
        <taxon>Micrococcales</taxon>
        <taxon>Micrococcaceae</taxon>
        <taxon>Nesterenkonia</taxon>
    </lineage>
</organism>
<feature type="transmembrane region" description="Helical" evidence="1">
    <location>
        <begin position="154"/>
        <end position="175"/>
    </location>
</feature>
<evidence type="ECO:0000313" key="3">
    <source>
        <dbReference type="Proteomes" id="UP000266615"/>
    </source>
</evidence>
<protein>
    <submittedName>
        <fullName evidence="2">Polymer-forming cytoskeletal protein</fullName>
    </submittedName>
</protein>
<keyword evidence="1" id="KW-0472">Membrane</keyword>
<feature type="transmembrane region" description="Helical" evidence="1">
    <location>
        <begin position="224"/>
        <end position="245"/>
    </location>
</feature>
<keyword evidence="1" id="KW-1133">Transmembrane helix</keyword>
<evidence type="ECO:0000313" key="2">
    <source>
        <dbReference type="EMBL" id="RJN32580.1"/>
    </source>
</evidence>
<evidence type="ECO:0000256" key="1">
    <source>
        <dbReference type="SAM" id="Phobius"/>
    </source>
</evidence>